<feature type="domain" description="PIN" evidence="1">
    <location>
        <begin position="5"/>
        <end position="83"/>
    </location>
</feature>
<organism evidence="2 3">
    <name type="scientific">Halocatena marina</name>
    <dbReference type="NCBI Taxonomy" id="2934937"/>
    <lineage>
        <taxon>Archaea</taxon>
        <taxon>Methanobacteriati</taxon>
        <taxon>Methanobacteriota</taxon>
        <taxon>Stenosarchaea group</taxon>
        <taxon>Halobacteria</taxon>
        <taxon>Halobacteriales</taxon>
        <taxon>Natronomonadaceae</taxon>
        <taxon>Halocatena</taxon>
    </lineage>
</organism>
<gene>
    <name evidence="2" type="ORF">ACFQL7_01440</name>
</gene>
<comment type="caution">
    <text evidence="2">The sequence shown here is derived from an EMBL/GenBank/DDBJ whole genome shotgun (WGS) entry which is preliminary data.</text>
</comment>
<sequence>MTAVEIQLVLFDSWSRSESATVYDAIGAFDIDVIPMTAEAFQAGAELLTNYPALSVFDSIHVGHARVLDGPLISTDTLYPKIDEIENIDPREL</sequence>
<dbReference type="InterPro" id="IPR002716">
    <property type="entry name" value="PIN_dom"/>
</dbReference>
<dbReference type="SUPFAM" id="SSF88723">
    <property type="entry name" value="PIN domain-like"/>
    <property type="match status" value="1"/>
</dbReference>
<evidence type="ECO:0000313" key="2">
    <source>
        <dbReference type="EMBL" id="MFC7188643.1"/>
    </source>
</evidence>
<dbReference type="RefSeq" id="WP_264822431.1">
    <property type="nucleotide sequence ID" value="NZ_CP110249.1"/>
</dbReference>
<dbReference type="InterPro" id="IPR029060">
    <property type="entry name" value="PIN-like_dom_sf"/>
</dbReference>
<dbReference type="EMBL" id="JBHTAX010000001">
    <property type="protein sequence ID" value="MFC7188643.1"/>
    <property type="molecule type" value="Genomic_DNA"/>
</dbReference>
<reference evidence="2 3" key="1">
    <citation type="journal article" date="2019" name="Int. J. Syst. Evol. Microbiol.">
        <title>The Global Catalogue of Microorganisms (GCM) 10K type strain sequencing project: providing services to taxonomists for standard genome sequencing and annotation.</title>
        <authorList>
            <consortium name="The Broad Institute Genomics Platform"/>
            <consortium name="The Broad Institute Genome Sequencing Center for Infectious Disease"/>
            <person name="Wu L."/>
            <person name="Ma J."/>
        </authorList>
    </citation>
    <scope>NUCLEOTIDE SEQUENCE [LARGE SCALE GENOMIC DNA]</scope>
    <source>
        <strain evidence="2 3">RDMS1</strain>
    </source>
</reference>
<protein>
    <submittedName>
        <fullName evidence="2">PIN domain-containing protein</fullName>
    </submittedName>
</protein>
<evidence type="ECO:0000313" key="3">
    <source>
        <dbReference type="Proteomes" id="UP001596417"/>
    </source>
</evidence>
<keyword evidence="3" id="KW-1185">Reference proteome</keyword>
<name>A0ABD5YH19_9EURY</name>
<dbReference type="Pfam" id="PF01850">
    <property type="entry name" value="PIN"/>
    <property type="match status" value="1"/>
</dbReference>
<dbReference type="AlphaFoldDB" id="A0ABD5YH19"/>
<evidence type="ECO:0000259" key="1">
    <source>
        <dbReference type="Pfam" id="PF01850"/>
    </source>
</evidence>
<accession>A0ABD5YH19</accession>
<dbReference type="Proteomes" id="UP001596417">
    <property type="component" value="Unassembled WGS sequence"/>
</dbReference>
<dbReference type="GeneID" id="76198196"/>
<proteinExistence type="predicted"/>